<accession>A0A0E9RMT2</accession>
<dbReference type="EMBL" id="GBXM01078440">
    <property type="protein sequence ID" value="JAH30137.1"/>
    <property type="molecule type" value="Transcribed_RNA"/>
</dbReference>
<reference evidence="1" key="2">
    <citation type="journal article" date="2015" name="Fish Shellfish Immunol.">
        <title>Early steps in the European eel (Anguilla anguilla)-Vibrio vulnificus interaction in the gills: Role of the RtxA13 toxin.</title>
        <authorList>
            <person name="Callol A."/>
            <person name="Pajuelo D."/>
            <person name="Ebbesson L."/>
            <person name="Teles M."/>
            <person name="MacKenzie S."/>
            <person name="Amaro C."/>
        </authorList>
    </citation>
    <scope>NUCLEOTIDE SEQUENCE</scope>
</reference>
<name>A0A0E9RMT2_ANGAN</name>
<sequence>MVNPEPTIRHLCRNTLFLKGSASHVIENRDKADWVIITYCCQTGRKQFYVNKWSGSNLERNQ</sequence>
<reference evidence="1" key="1">
    <citation type="submission" date="2014-11" db="EMBL/GenBank/DDBJ databases">
        <authorList>
            <person name="Amaro Gonzalez C."/>
        </authorList>
    </citation>
    <scope>NUCLEOTIDE SEQUENCE</scope>
</reference>
<dbReference type="AlphaFoldDB" id="A0A0E9RMT2"/>
<protein>
    <submittedName>
        <fullName evidence="1">Uncharacterized protein</fullName>
    </submittedName>
</protein>
<organism evidence="1">
    <name type="scientific">Anguilla anguilla</name>
    <name type="common">European freshwater eel</name>
    <name type="synonym">Muraena anguilla</name>
    <dbReference type="NCBI Taxonomy" id="7936"/>
    <lineage>
        <taxon>Eukaryota</taxon>
        <taxon>Metazoa</taxon>
        <taxon>Chordata</taxon>
        <taxon>Craniata</taxon>
        <taxon>Vertebrata</taxon>
        <taxon>Euteleostomi</taxon>
        <taxon>Actinopterygii</taxon>
        <taxon>Neopterygii</taxon>
        <taxon>Teleostei</taxon>
        <taxon>Anguilliformes</taxon>
        <taxon>Anguillidae</taxon>
        <taxon>Anguilla</taxon>
    </lineage>
</organism>
<proteinExistence type="predicted"/>
<evidence type="ECO:0000313" key="1">
    <source>
        <dbReference type="EMBL" id="JAH30137.1"/>
    </source>
</evidence>